<keyword evidence="2" id="KW-1185">Reference proteome</keyword>
<organism evidence="1 2">
    <name type="scientific">Streptomyces achmelvichensis</name>
    <dbReference type="NCBI Taxonomy" id="3134111"/>
    <lineage>
        <taxon>Bacteria</taxon>
        <taxon>Bacillati</taxon>
        <taxon>Actinomycetota</taxon>
        <taxon>Actinomycetes</taxon>
        <taxon>Kitasatosporales</taxon>
        <taxon>Streptomycetaceae</taxon>
        <taxon>Streptomyces</taxon>
    </lineage>
</organism>
<comment type="caution">
    <text evidence="1">The sequence shown here is derived from an EMBL/GenBank/DDBJ whole genome shotgun (WGS) entry which is preliminary data.</text>
</comment>
<evidence type="ECO:0000313" key="1">
    <source>
        <dbReference type="EMBL" id="MEJ8636602.1"/>
    </source>
</evidence>
<proteinExistence type="predicted"/>
<gene>
    <name evidence="1" type="ORF">WKI67_24885</name>
</gene>
<accession>A0ACC6PYX2</accession>
<protein>
    <submittedName>
        <fullName evidence="1">VOC family protein</fullName>
    </submittedName>
</protein>
<sequence length="160" mass="17377">MPRTSVTRSRKSTRAGPEARMALARDMKLASVALYVVDLDGSVSFYHDLLGLDVSILTSTGALMVNASGSQLYLRSLSDKAAHTTGGIGFQCMIWTAPSASALQHCEDVLKERDAHTTTGRAEGFTWVEGRDPSGVPVMVSFPGPDRTVRQEIISRIYSW</sequence>
<reference evidence="1" key="1">
    <citation type="submission" date="2024-03" db="EMBL/GenBank/DDBJ databases">
        <title>Novel Streptomyces species of biotechnological and ecological value are a feature of Machair soil.</title>
        <authorList>
            <person name="Prole J.R."/>
            <person name="Goodfellow M."/>
            <person name="Allenby N."/>
            <person name="Ward A.C."/>
        </authorList>
    </citation>
    <scope>NUCLEOTIDE SEQUENCE</scope>
    <source>
        <strain evidence="1">MS2.AVA.5</strain>
    </source>
</reference>
<dbReference type="Proteomes" id="UP001377168">
    <property type="component" value="Unassembled WGS sequence"/>
</dbReference>
<dbReference type="EMBL" id="JBBKAJ010000022">
    <property type="protein sequence ID" value="MEJ8636602.1"/>
    <property type="molecule type" value="Genomic_DNA"/>
</dbReference>
<name>A0ACC6PYX2_9ACTN</name>
<evidence type="ECO:0000313" key="2">
    <source>
        <dbReference type="Proteomes" id="UP001377168"/>
    </source>
</evidence>